<dbReference type="InterPro" id="IPR039697">
    <property type="entry name" value="Alcohol_dehydrogenase_Fe"/>
</dbReference>
<dbReference type="PANTHER" id="PTHR11496:SF83">
    <property type="entry name" value="HYDROXYACID-OXOACID TRANSHYDROGENASE, MITOCHONDRIAL"/>
    <property type="match status" value="1"/>
</dbReference>
<dbReference type="InterPro" id="IPR018211">
    <property type="entry name" value="ADH_Fe_CS"/>
</dbReference>
<dbReference type="AlphaFoldDB" id="A0A934M2H6"/>
<dbReference type="EMBL" id="JAEEGB010000005">
    <property type="protein sequence ID" value="MBI6871950.1"/>
    <property type="molecule type" value="Genomic_DNA"/>
</dbReference>
<dbReference type="PROSITE" id="PS00913">
    <property type="entry name" value="ADH_IRON_1"/>
    <property type="match status" value="1"/>
</dbReference>
<dbReference type="RefSeq" id="WP_211141384.1">
    <property type="nucleotide sequence ID" value="NZ_JAEEGB010000005.1"/>
</dbReference>
<organism evidence="4 5">
    <name type="scientific">Clostridium aciditolerans</name>
    <dbReference type="NCBI Taxonomy" id="339861"/>
    <lineage>
        <taxon>Bacteria</taxon>
        <taxon>Bacillati</taxon>
        <taxon>Bacillota</taxon>
        <taxon>Clostridia</taxon>
        <taxon>Eubacteriales</taxon>
        <taxon>Clostridiaceae</taxon>
        <taxon>Clostridium</taxon>
    </lineage>
</organism>
<evidence type="ECO:0000313" key="4">
    <source>
        <dbReference type="EMBL" id="MBI6871950.1"/>
    </source>
</evidence>
<dbReference type="Gene3D" id="3.40.50.1970">
    <property type="match status" value="1"/>
</dbReference>
<sequence length="389" mass="42621">MSTFNVGPKVYFGKGELKKLREINCKRAFVVTDPFMVTSGFINKVTEHLEASDINYEIFSEIVPDPPIEVVAKGIKAMDKYNPDVLITMGGGSAIDAAKSIIHFRTLIKKGLEKGQEAKKTIFIAIPTTSGTGSEVTSFSVITDKKLNMKYPLVEEEMIPDIAILDAELVKSVPKPITADTGIDVLTHGIEAYVSKNATDYTDALAEKSIKLVFKYLQRAYKDGSDMEAREKMHNASCIAGLAFTNASLGINHSMAHILGGRFHVSHGKANAIVLPHVIEYNADIKFNARKEYTKAAVKYAEISKFLGLTTSNNVSDGVKALVSGVKSLIKSVGIVNKIKDLNINETEFEKNLSDICDIALKDGCTSTNPREACKEDLIQLFRKTYNGK</sequence>
<dbReference type="FunFam" id="3.40.50.1970:FF:000003">
    <property type="entry name" value="Alcohol dehydrogenase, iron-containing"/>
    <property type="match status" value="1"/>
</dbReference>
<dbReference type="Gene3D" id="1.20.1090.10">
    <property type="entry name" value="Dehydroquinate synthase-like - alpha domain"/>
    <property type="match status" value="1"/>
</dbReference>
<keyword evidence="5" id="KW-1185">Reference proteome</keyword>
<reference evidence="4" key="1">
    <citation type="submission" date="2020-12" db="EMBL/GenBank/DDBJ databases">
        <title>Clostridium thailandense sp. nov., a novel acetogenic bacterium isolated from peat land soil in Thailand.</title>
        <authorList>
            <person name="Chaikitkaew S."/>
            <person name="Birkeland N.K."/>
        </authorList>
    </citation>
    <scope>NUCLEOTIDE SEQUENCE</scope>
    <source>
        <strain evidence="4">DSM 17425</strain>
    </source>
</reference>
<dbReference type="InterPro" id="IPR001670">
    <property type="entry name" value="ADH_Fe/GldA"/>
</dbReference>
<evidence type="ECO:0000259" key="3">
    <source>
        <dbReference type="Pfam" id="PF25137"/>
    </source>
</evidence>
<comment type="caution">
    <text evidence="4">The sequence shown here is derived from an EMBL/GenBank/DDBJ whole genome shotgun (WGS) entry which is preliminary data.</text>
</comment>
<dbReference type="CDD" id="cd08180">
    <property type="entry name" value="PDD"/>
    <property type="match status" value="1"/>
</dbReference>
<accession>A0A934M2H6</accession>
<dbReference type="PANTHER" id="PTHR11496">
    <property type="entry name" value="ALCOHOL DEHYDROGENASE"/>
    <property type="match status" value="1"/>
</dbReference>
<dbReference type="Pfam" id="PF00465">
    <property type="entry name" value="Fe-ADH"/>
    <property type="match status" value="1"/>
</dbReference>
<dbReference type="Pfam" id="PF25137">
    <property type="entry name" value="ADH_Fe_C"/>
    <property type="match status" value="1"/>
</dbReference>
<protein>
    <submittedName>
        <fullName evidence="4">Iron-containing alcohol dehydrogenase</fullName>
    </submittedName>
</protein>
<dbReference type="SUPFAM" id="SSF56796">
    <property type="entry name" value="Dehydroquinate synthase-like"/>
    <property type="match status" value="1"/>
</dbReference>
<dbReference type="Proteomes" id="UP000622687">
    <property type="component" value="Unassembled WGS sequence"/>
</dbReference>
<evidence type="ECO:0000259" key="2">
    <source>
        <dbReference type="Pfam" id="PF00465"/>
    </source>
</evidence>
<proteinExistence type="predicted"/>
<dbReference type="GO" id="GO:0046872">
    <property type="term" value="F:metal ion binding"/>
    <property type="evidence" value="ECO:0007669"/>
    <property type="project" value="InterPro"/>
</dbReference>
<feature type="domain" description="Alcohol dehydrogenase iron-type/glycerol dehydrogenase GldA" evidence="2">
    <location>
        <begin position="8"/>
        <end position="166"/>
    </location>
</feature>
<dbReference type="FunFam" id="1.20.1090.10:FF:000001">
    <property type="entry name" value="Aldehyde-alcohol dehydrogenase"/>
    <property type="match status" value="1"/>
</dbReference>
<evidence type="ECO:0000313" key="5">
    <source>
        <dbReference type="Proteomes" id="UP000622687"/>
    </source>
</evidence>
<keyword evidence="1" id="KW-0560">Oxidoreductase</keyword>
<evidence type="ECO:0000256" key="1">
    <source>
        <dbReference type="ARBA" id="ARBA00023002"/>
    </source>
</evidence>
<name>A0A934M2H6_9CLOT</name>
<feature type="domain" description="Fe-containing alcohol dehydrogenase-like C-terminal" evidence="3">
    <location>
        <begin position="178"/>
        <end position="386"/>
    </location>
</feature>
<dbReference type="InterPro" id="IPR056798">
    <property type="entry name" value="ADH_Fe_C"/>
</dbReference>
<dbReference type="GO" id="GO:0004022">
    <property type="term" value="F:alcohol dehydrogenase (NAD+) activity"/>
    <property type="evidence" value="ECO:0007669"/>
    <property type="project" value="TreeGrafter"/>
</dbReference>
<gene>
    <name evidence="4" type="ORF">I6U51_04410</name>
</gene>